<gene>
    <name evidence="1" type="ORF">ACFQE6_26650</name>
</gene>
<keyword evidence="2" id="KW-1185">Reference proteome</keyword>
<dbReference type="Pfam" id="PF20127">
    <property type="entry name" value="DUF6517"/>
    <property type="match status" value="1"/>
</dbReference>
<dbReference type="EMBL" id="JBHSWV010000558">
    <property type="protein sequence ID" value="MFC6768454.1"/>
    <property type="molecule type" value="Genomic_DNA"/>
</dbReference>
<dbReference type="RefSeq" id="WP_273741231.1">
    <property type="nucleotide sequence ID" value="NZ_JAQIVI010000558.1"/>
</dbReference>
<name>A0ABD5STH6_9EURY</name>
<protein>
    <submittedName>
        <fullName evidence="1">DUF6517 family protein</fullName>
    </submittedName>
</protein>
<evidence type="ECO:0000313" key="2">
    <source>
        <dbReference type="Proteomes" id="UP001596383"/>
    </source>
</evidence>
<sequence>MTLTRRSVLAAGATGALALTAGCLDVVLGNGPLEFDSDRVAPTEGALEGAGYEESGVNNDAIERTVDLPGGIERDVRAGVWRSVYTKEVDYLGGTREGAAFASVSVPGMKVAGRSLNPLDDMSNKELLERFLSEVPSDHGDISNIQREDSFDLDILGDGREVDLFVGQSELEGETIDIEIKLTSFDHDGDLLVLLGTYPKMLTAEAANVEELLESVEHPFEG</sequence>
<proteinExistence type="predicted"/>
<organism evidence="1 2">
    <name type="scientific">Natrinema soli</name>
    <dbReference type="NCBI Taxonomy" id="1930624"/>
    <lineage>
        <taxon>Archaea</taxon>
        <taxon>Methanobacteriati</taxon>
        <taxon>Methanobacteriota</taxon>
        <taxon>Stenosarchaea group</taxon>
        <taxon>Halobacteria</taxon>
        <taxon>Halobacteriales</taxon>
        <taxon>Natrialbaceae</taxon>
        <taxon>Natrinema</taxon>
    </lineage>
</organism>
<dbReference type="InterPro" id="IPR045396">
    <property type="entry name" value="DUF6517"/>
</dbReference>
<dbReference type="Proteomes" id="UP001596383">
    <property type="component" value="Unassembled WGS sequence"/>
</dbReference>
<comment type="caution">
    <text evidence="1">The sequence shown here is derived from an EMBL/GenBank/DDBJ whole genome shotgun (WGS) entry which is preliminary data.</text>
</comment>
<reference evidence="1 2" key="1">
    <citation type="journal article" date="2019" name="Int. J. Syst. Evol. Microbiol.">
        <title>The Global Catalogue of Microorganisms (GCM) 10K type strain sequencing project: providing services to taxonomists for standard genome sequencing and annotation.</title>
        <authorList>
            <consortium name="The Broad Institute Genomics Platform"/>
            <consortium name="The Broad Institute Genome Sequencing Center for Infectious Disease"/>
            <person name="Wu L."/>
            <person name="Ma J."/>
        </authorList>
    </citation>
    <scope>NUCLEOTIDE SEQUENCE [LARGE SCALE GENOMIC DNA]</scope>
    <source>
        <strain evidence="1 2">LMG 29247</strain>
    </source>
</reference>
<evidence type="ECO:0000313" key="1">
    <source>
        <dbReference type="EMBL" id="MFC6768454.1"/>
    </source>
</evidence>
<dbReference type="PROSITE" id="PS51257">
    <property type="entry name" value="PROKAR_LIPOPROTEIN"/>
    <property type="match status" value="1"/>
</dbReference>
<dbReference type="AlphaFoldDB" id="A0ABD5STH6"/>
<accession>A0ABD5STH6</accession>